<feature type="domain" description="Response regulatory" evidence="6">
    <location>
        <begin position="4"/>
        <end position="120"/>
    </location>
</feature>
<accession>X1NQH4</accession>
<evidence type="ECO:0000256" key="5">
    <source>
        <dbReference type="ARBA" id="ARBA00023163"/>
    </source>
</evidence>
<dbReference type="GO" id="GO:0006355">
    <property type="term" value="P:regulation of DNA-templated transcription"/>
    <property type="evidence" value="ECO:0007669"/>
    <property type="project" value="TreeGrafter"/>
</dbReference>
<dbReference type="InterPro" id="IPR001789">
    <property type="entry name" value="Sig_transdc_resp-reg_receiver"/>
</dbReference>
<dbReference type="InterPro" id="IPR027417">
    <property type="entry name" value="P-loop_NTPase"/>
</dbReference>
<dbReference type="Gene3D" id="3.40.50.2300">
    <property type="match status" value="1"/>
</dbReference>
<reference evidence="7" key="1">
    <citation type="journal article" date="2014" name="Front. Microbiol.">
        <title>High frequency of phylogenetically diverse reductive dehalogenase-homologous genes in deep subseafloor sedimentary metagenomes.</title>
        <authorList>
            <person name="Kawai M."/>
            <person name="Futagami T."/>
            <person name="Toyoda A."/>
            <person name="Takaki Y."/>
            <person name="Nishi S."/>
            <person name="Hori S."/>
            <person name="Arai W."/>
            <person name="Tsubouchi T."/>
            <person name="Morono Y."/>
            <person name="Uchiyama I."/>
            <person name="Ito T."/>
            <person name="Fujiyama A."/>
            <person name="Inagaki F."/>
            <person name="Takami H."/>
        </authorList>
    </citation>
    <scope>NUCLEOTIDE SEQUENCE</scope>
    <source>
        <strain evidence="7">Expedition CK06-06</strain>
    </source>
</reference>
<keyword evidence="3" id="KW-0805">Transcription regulation</keyword>
<dbReference type="GO" id="GO:0005829">
    <property type="term" value="C:cytosol"/>
    <property type="evidence" value="ECO:0007669"/>
    <property type="project" value="TreeGrafter"/>
</dbReference>
<dbReference type="InterPro" id="IPR025669">
    <property type="entry name" value="AAA_dom"/>
</dbReference>
<dbReference type="PANTHER" id="PTHR48111:SF1">
    <property type="entry name" value="TWO-COMPONENT RESPONSE REGULATOR ORR33"/>
    <property type="match status" value="1"/>
</dbReference>
<dbReference type="EMBL" id="BARV01021911">
    <property type="protein sequence ID" value="GAI29025.1"/>
    <property type="molecule type" value="Genomic_DNA"/>
</dbReference>
<dbReference type="GO" id="GO:0000976">
    <property type="term" value="F:transcription cis-regulatory region binding"/>
    <property type="evidence" value="ECO:0007669"/>
    <property type="project" value="TreeGrafter"/>
</dbReference>
<proteinExistence type="predicted"/>
<evidence type="ECO:0000256" key="4">
    <source>
        <dbReference type="ARBA" id="ARBA00023125"/>
    </source>
</evidence>
<dbReference type="FunFam" id="3.40.50.2300:FF:000001">
    <property type="entry name" value="DNA-binding response regulator PhoB"/>
    <property type="match status" value="1"/>
</dbReference>
<evidence type="ECO:0000313" key="7">
    <source>
        <dbReference type="EMBL" id="GAI29025.1"/>
    </source>
</evidence>
<dbReference type="GO" id="GO:0000156">
    <property type="term" value="F:phosphorelay response regulator activity"/>
    <property type="evidence" value="ECO:0007669"/>
    <property type="project" value="TreeGrafter"/>
</dbReference>
<keyword evidence="4" id="KW-0238">DNA-binding</keyword>
<keyword evidence="1" id="KW-0597">Phosphoprotein</keyword>
<feature type="non-terminal residue" evidence="7">
    <location>
        <position position="212"/>
    </location>
</feature>
<dbReference type="PROSITE" id="PS50110">
    <property type="entry name" value="RESPONSE_REGULATORY"/>
    <property type="match status" value="1"/>
</dbReference>
<sequence>MDKKILVIEDDPSALRLIEYTLQQEGYQVLTVPNGLEGLRKARREEPDLIIIDIMLPGIDGFEVCHRLRAEPQTAKLPILILSAKAREMDKATGLTVGADDYMTKPADPLEIISRVESLLAKKTAAKSEMVAFVGSKRGAGTTTLVVNVAIALSQAGKRVIVVDLCPYGGTIVEYLGLEPRHTITELLMKPIDTITCGDLEAALAVHHTGVK</sequence>
<dbReference type="GO" id="GO:0032993">
    <property type="term" value="C:protein-DNA complex"/>
    <property type="evidence" value="ECO:0007669"/>
    <property type="project" value="TreeGrafter"/>
</dbReference>
<dbReference type="Pfam" id="PF13614">
    <property type="entry name" value="AAA_31"/>
    <property type="match status" value="1"/>
</dbReference>
<dbReference type="InterPro" id="IPR011006">
    <property type="entry name" value="CheY-like_superfamily"/>
</dbReference>
<dbReference type="Pfam" id="PF00072">
    <property type="entry name" value="Response_reg"/>
    <property type="match status" value="1"/>
</dbReference>
<protein>
    <recommendedName>
        <fullName evidence="6">Response regulatory domain-containing protein</fullName>
    </recommendedName>
</protein>
<dbReference type="PANTHER" id="PTHR48111">
    <property type="entry name" value="REGULATOR OF RPOS"/>
    <property type="match status" value="1"/>
</dbReference>
<evidence type="ECO:0000256" key="2">
    <source>
        <dbReference type="ARBA" id="ARBA00023012"/>
    </source>
</evidence>
<gene>
    <name evidence="7" type="ORF">S06H3_36207</name>
</gene>
<evidence type="ECO:0000259" key="6">
    <source>
        <dbReference type="PROSITE" id="PS50110"/>
    </source>
</evidence>
<evidence type="ECO:0000256" key="3">
    <source>
        <dbReference type="ARBA" id="ARBA00023015"/>
    </source>
</evidence>
<organism evidence="7">
    <name type="scientific">marine sediment metagenome</name>
    <dbReference type="NCBI Taxonomy" id="412755"/>
    <lineage>
        <taxon>unclassified sequences</taxon>
        <taxon>metagenomes</taxon>
        <taxon>ecological metagenomes</taxon>
    </lineage>
</organism>
<dbReference type="Gene3D" id="3.40.50.300">
    <property type="entry name" value="P-loop containing nucleotide triphosphate hydrolases"/>
    <property type="match status" value="1"/>
</dbReference>
<dbReference type="AlphaFoldDB" id="X1NQH4"/>
<dbReference type="SUPFAM" id="SSF52540">
    <property type="entry name" value="P-loop containing nucleoside triphosphate hydrolases"/>
    <property type="match status" value="1"/>
</dbReference>
<name>X1NQH4_9ZZZZ</name>
<keyword evidence="2" id="KW-0902">Two-component regulatory system</keyword>
<dbReference type="SMART" id="SM00448">
    <property type="entry name" value="REC"/>
    <property type="match status" value="1"/>
</dbReference>
<dbReference type="SUPFAM" id="SSF52172">
    <property type="entry name" value="CheY-like"/>
    <property type="match status" value="1"/>
</dbReference>
<comment type="caution">
    <text evidence="7">The sequence shown here is derived from an EMBL/GenBank/DDBJ whole genome shotgun (WGS) entry which is preliminary data.</text>
</comment>
<keyword evidence="5" id="KW-0804">Transcription</keyword>
<evidence type="ECO:0000256" key="1">
    <source>
        <dbReference type="ARBA" id="ARBA00022553"/>
    </source>
</evidence>
<dbReference type="InterPro" id="IPR039420">
    <property type="entry name" value="WalR-like"/>
</dbReference>